<keyword evidence="4 7" id="KW-0547">Nucleotide-binding</keyword>
<dbReference type="FunFam" id="1.10.510.10:FF:000021">
    <property type="entry name" value="Serine/threonine protein kinase"/>
    <property type="match status" value="1"/>
</dbReference>
<keyword evidence="3" id="KW-0808">Transferase</keyword>
<dbReference type="GO" id="GO:0004674">
    <property type="term" value="F:protein serine/threonine kinase activity"/>
    <property type="evidence" value="ECO:0007669"/>
    <property type="project" value="UniProtKB-KW"/>
</dbReference>
<dbReference type="Proteomes" id="UP000317550">
    <property type="component" value="Chromosome"/>
</dbReference>
<dbReference type="SUPFAM" id="SSF56112">
    <property type="entry name" value="Protein kinase-like (PK-like)"/>
    <property type="match status" value="1"/>
</dbReference>
<evidence type="ECO:0000256" key="8">
    <source>
        <dbReference type="SAM" id="MobiDB-lite"/>
    </source>
</evidence>
<feature type="transmembrane region" description="Helical" evidence="9">
    <location>
        <begin position="325"/>
        <end position="343"/>
    </location>
</feature>
<dbReference type="InterPro" id="IPR011990">
    <property type="entry name" value="TPR-like_helical_dom_sf"/>
</dbReference>
<dbReference type="SUPFAM" id="SSF81340">
    <property type="entry name" value="Clc chloride channel"/>
    <property type="match status" value="1"/>
</dbReference>
<dbReference type="InterPro" id="IPR017441">
    <property type="entry name" value="Protein_kinase_ATP_BS"/>
</dbReference>
<evidence type="ECO:0000259" key="10">
    <source>
        <dbReference type="PROSITE" id="PS50011"/>
    </source>
</evidence>
<gene>
    <name evidence="11" type="ORF">FNU76_07855</name>
</gene>
<dbReference type="EC" id="2.7.11.1" evidence="1"/>
<dbReference type="KEGG" id="cari:FNU76_07855"/>
<proteinExistence type="predicted"/>
<feature type="domain" description="Protein kinase" evidence="10">
    <location>
        <begin position="573"/>
        <end position="834"/>
    </location>
</feature>
<dbReference type="PROSITE" id="PS00108">
    <property type="entry name" value="PROTEIN_KINASE_ST"/>
    <property type="match status" value="1"/>
</dbReference>
<dbReference type="Gene3D" id="1.25.40.10">
    <property type="entry name" value="Tetratricopeptide repeat domain"/>
    <property type="match status" value="1"/>
</dbReference>
<dbReference type="CDD" id="cd14014">
    <property type="entry name" value="STKc_PknB_like"/>
    <property type="match status" value="1"/>
</dbReference>
<protein>
    <recommendedName>
        <fullName evidence="1">non-specific serine/threonine protein kinase</fullName>
        <ecNumber evidence="1">2.7.11.1</ecNumber>
    </recommendedName>
</protein>
<feature type="transmembrane region" description="Helical" evidence="9">
    <location>
        <begin position="12"/>
        <end position="31"/>
    </location>
</feature>
<evidence type="ECO:0000256" key="5">
    <source>
        <dbReference type="ARBA" id="ARBA00022777"/>
    </source>
</evidence>
<keyword evidence="9" id="KW-0472">Membrane</keyword>
<keyword evidence="2" id="KW-0723">Serine/threonine-protein kinase</keyword>
<dbReference type="PROSITE" id="PS50011">
    <property type="entry name" value="PROTEIN_KINASE_DOM"/>
    <property type="match status" value="1"/>
</dbReference>
<dbReference type="Gene3D" id="1.10.510.10">
    <property type="entry name" value="Transferase(Phosphotransferase) domain 1"/>
    <property type="match status" value="1"/>
</dbReference>
<name>A0A516SDR8_9NEIS</name>
<evidence type="ECO:0000256" key="9">
    <source>
        <dbReference type="SAM" id="Phobius"/>
    </source>
</evidence>
<evidence type="ECO:0000256" key="3">
    <source>
        <dbReference type="ARBA" id="ARBA00022679"/>
    </source>
</evidence>
<dbReference type="Pfam" id="PF00069">
    <property type="entry name" value="Pkinase"/>
    <property type="match status" value="1"/>
</dbReference>
<sequence>MKSAFWKADWFVGIVVVVVFTLVALSTNTLASLERKAYDTGVSMTSRAPSDRIAIIAIDQQSLDNIGRWPWSREIHAQFLDKLAAAKPKVIVSTVLFTEPQQDKGAAYIKQLLDLYKKQQAEAMAGMDAPPDRFGALLAEAAVKLDFDAQLAASLGRAGNVLLPMLLEKGQPQGNPDSDTPAFVQKNEVAGGGDPEKGLPVPTRAMVAPIPKLGEKAAGIGHLTAVPDVDGVVREELLVLRYYDQLYPSLALLTAAKSLNLKPQQIITRFGESVQLGGLTLQTQPYSSLFTYFYKNQDGKSAIPVDSFYDVASGKIPVDKYRDKIVLIGATAAGVGSSFVTPISPTMTPVEVMAHSVSSILQQDYFTNPTWSYFLKLGLSLLVAAYLIALLPRLSAGQGALVTTALFTALLATHFVLMTTKLLWLELMTPAALLLVGHLILTTKRFLVTERGMEASELSAAESNRMLGLAFQGQGQLDMAFDKFRKVPMDDSVMELLYNLALDFERKRQFNKAESVYKHMASFNPKFKDLDSKLNRAKQMAETVILGGASGRSNASTLILEGGAIEKPMLGRYQVEKELGKGAMGVVYLGRDPKIGRVVAIKTMALSQEFEPDELEEARTRFFREAETAGRLNHPNIVTIYDAGEEHDLCYIAMEFLKGKDLAPHTKAGQLLPIFDVIHIAVQTAEALDYAHKQHVAHRDIKPANIMYEMQTKIVKVTDFGIARITDSSKTKTGMVLGTPSYMSPEQLSGKKIDGRSDLFSLGVMLYQMSVGTLPFKGESMAELMYRIANEPYTNPKDLNPNLPDCVVAVIDRALKKNADERFQNGQEFADALKKCVAEL</sequence>
<dbReference type="PROSITE" id="PS00107">
    <property type="entry name" value="PROTEIN_KINASE_ATP"/>
    <property type="match status" value="1"/>
</dbReference>
<evidence type="ECO:0000256" key="1">
    <source>
        <dbReference type="ARBA" id="ARBA00012513"/>
    </source>
</evidence>
<keyword evidence="9" id="KW-1133">Transmembrane helix</keyword>
<dbReference type="SMART" id="SM01080">
    <property type="entry name" value="CHASE2"/>
    <property type="match status" value="1"/>
</dbReference>
<accession>A0A516SDR8</accession>
<dbReference type="InterPro" id="IPR014743">
    <property type="entry name" value="Cl-channel_core"/>
</dbReference>
<dbReference type="Gene3D" id="3.30.200.20">
    <property type="entry name" value="Phosphorylase Kinase, domain 1"/>
    <property type="match status" value="1"/>
</dbReference>
<organism evidence="11 12">
    <name type="scientific">Chitinimonas arctica</name>
    <dbReference type="NCBI Taxonomy" id="2594795"/>
    <lineage>
        <taxon>Bacteria</taxon>
        <taxon>Pseudomonadati</taxon>
        <taxon>Pseudomonadota</taxon>
        <taxon>Betaproteobacteria</taxon>
        <taxon>Neisseriales</taxon>
        <taxon>Chitinibacteraceae</taxon>
        <taxon>Chitinimonas</taxon>
    </lineage>
</organism>
<keyword evidence="12" id="KW-1185">Reference proteome</keyword>
<dbReference type="InterPro" id="IPR000719">
    <property type="entry name" value="Prot_kinase_dom"/>
</dbReference>
<evidence type="ECO:0000256" key="4">
    <source>
        <dbReference type="ARBA" id="ARBA00022741"/>
    </source>
</evidence>
<reference evidence="12" key="1">
    <citation type="submission" date="2019-07" db="EMBL/GenBank/DDBJ databases">
        <title>Chitinimonas sp. nov., isolated from Ny-Alesund, arctica soil.</title>
        <authorList>
            <person name="Xu Q."/>
            <person name="Peng F."/>
        </authorList>
    </citation>
    <scope>NUCLEOTIDE SEQUENCE [LARGE SCALE GENOMIC DNA]</scope>
    <source>
        <strain evidence="12">R3-44</strain>
    </source>
</reference>
<dbReference type="PANTHER" id="PTHR43289:SF6">
    <property type="entry name" value="SERINE_THREONINE-PROTEIN KINASE NEKL-3"/>
    <property type="match status" value="1"/>
</dbReference>
<feature type="region of interest" description="Disordered" evidence="8">
    <location>
        <begin position="169"/>
        <end position="200"/>
    </location>
</feature>
<dbReference type="Pfam" id="PF05226">
    <property type="entry name" value="CHASE2"/>
    <property type="match status" value="1"/>
</dbReference>
<feature type="binding site" evidence="7">
    <location>
        <position position="602"/>
    </location>
    <ligand>
        <name>ATP</name>
        <dbReference type="ChEBI" id="CHEBI:30616"/>
    </ligand>
</feature>
<evidence type="ECO:0000313" key="11">
    <source>
        <dbReference type="EMBL" id="QDQ26280.1"/>
    </source>
</evidence>
<keyword evidence="9" id="KW-0812">Transmembrane</keyword>
<dbReference type="InterPro" id="IPR007890">
    <property type="entry name" value="CHASE2"/>
</dbReference>
<evidence type="ECO:0000256" key="7">
    <source>
        <dbReference type="PROSITE-ProRule" id="PRU10141"/>
    </source>
</evidence>
<keyword evidence="6 7" id="KW-0067">ATP-binding</keyword>
<evidence type="ECO:0000256" key="6">
    <source>
        <dbReference type="ARBA" id="ARBA00022840"/>
    </source>
</evidence>
<dbReference type="GO" id="GO:0005524">
    <property type="term" value="F:ATP binding"/>
    <property type="evidence" value="ECO:0007669"/>
    <property type="project" value="UniProtKB-UniRule"/>
</dbReference>
<dbReference type="InterPro" id="IPR011009">
    <property type="entry name" value="Kinase-like_dom_sf"/>
</dbReference>
<evidence type="ECO:0000313" key="12">
    <source>
        <dbReference type="Proteomes" id="UP000317550"/>
    </source>
</evidence>
<dbReference type="AlphaFoldDB" id="A0A516SDR8"/>
<evidence type="ECO:0000256" key="2">
    <source>
        <dbReference type="ARBA" id="ARBA00022527"/>
    </source>
</evidence>
<dbReference type="SUPFAM" id="SSF48452">
    <property type="entry name" value="TPR-like"/>
    <property type="match status" value="1"/>
</dbReference>
<keyword evidence="5" id="KW-0418">Kinase</keyword>
<dbReference type="PANTHER" id="PTHR43289">
    <property type="entry name" value="MITOGEN-ACTIVATED PROTEIN KINASE KINASE KINASE 20-RELATED"/>
    <property type="match status" value="1"/>
</dbReference>
<feature type="transmembrane region" description="Helical" evidence="9">
    <location>
        <begin position="399"/>
        <end position="417"/>
    </location>
</feature>
<dbReference type="OrthoDB" id="9762169at2"/>
<feature type="transmembrane region" description="Helical" evidence="9">
    <location>
        <begin position="373"/>
        <end position="392"/>
    </location>
</feature>
<dbReference type="InterPro" id="IPR008271">
    <property type="entry name" value="Ser/Thr_kinase_AS"/>
</dbReference>
<dbReference type="RefSeq" id="WP_144277679.1">
    <property type="nucleotide sequence ID" value="NZ_CP041730.1"/>
</dbReference>
<dbReference type="SMART" id="SM00220">
    <property type="entry name" value="S_TKc"/>
    <property type="match status" value="1"/>
</dbReference>
<dbReference type="EMBL" id="CP041730">
    <property type="protein sequence ID" value="QDQ26280.1"/>
    <property type="molecule type" value="Genomic_DNA"/>
</dbReference>